<evidence type="ECO:0000256" key="2">
    <source>
        <dbReference type="ARBA" id="ARBA00022723"/>
    </source>
</evidence>
<dbReference type="RefSeq" id="WP_063364931.1">
    <property type="nucleotide sequence ID" value="NZ_AQHB01000035.1"/>
</dbReference>
<dbReference type="PANTHER" id="PTHR46124:SF2">
    <property type="entry name" value="D-AMINOACYL-TRNA DEACYLASE"/>
    <property type="match status" value="1"/>
</dbReference>
<feature type="binding site" evidence="4">
    <location>
        <position position="152"/>
    </location>
    <ligand>
        <name>a divalent metal cation</name>
        <dbReference type="ChEBI" id="CHEBI:60240"/>
        <label>2</label>
    </ligand>
</feature>
<sequence length="265" mass="29527">MQHNIIDAGVNLTSSQFDKDRESVLERARDANVANMLLIGCDIQSSIDSQIMAKSYGFCSTAGVHPHDAKDAPANLLSQLKELASLKEVVAIGECGLDFNRDFSPRPIQEQVCAAQLQLAEQLAMPVYLHERDAHTRLRALLSEVDVNGVLHCFTGDKQALKYYLDYGLMIGVTGWVCDERRGQQLRELIEYIPNDRLLIETDSPYLLPRTLKPKPKSRRNEPAYLHEVAGQIASLKKTTSEAIANCSSENFNALFSPQVMDHNA</sequence>
<dbReference type="PANTHER" id="PTHR46124">
    <property type="entry name" value="D-AMINOACYL-TRNA DEACYLASE"/>
    <property type="match status" value="1"/>
</dbReference>
<feature type="binding site" evidence="4">
    <location>
        <position position="203"/>
    </location>
    <ligand>
        <name>a divalent metal cation</name>
        <dbReference type="ChEBI" id="CHEBI:60240"/>
        <label>1</label>
    </ligand>
</feature>
<evidence type="ECO:0008006" key="7">
    <source>
        <dbReference type="Google" id="ProtNLM"/>
    </source>
</evidence>
<dbReference type="Proteomes" id="UP000076643">
    <property type="component" value="Unassembled WGS sequence"/>
</dbReference>
<comment type="similarity">
    <text evidence="1">Belongs to the metallo-dependent hydrolases superfamily. TatD-type hydrolase family.</text>
</comment>
<accession>A0A166XPE9</accession>
<keyword evidence="6" id="KW-1185">Reference proteome</keyword>
<protein>
    <recommendedName>
        <fullName evidence="7">DNase TatD</fullName>
    </recommendedName>
</protein>
<gene>
    <name evidence="5" type="ORF">N475_11050</name>
</gene>
<dbReference type="GO" id="GO:0005829">
    <property type="term" value="C:cytosol"/>
    <property type="evidence" value="ECO:0007669"/>
    <property type="project" value="TreeGrafter"/>
</dbReference>
<dbReference type="GO" id="GO:0046872">
    <property type="term" value="F:metal ion binding"/>
    <property type="evidence" value="ECO:0007669"/>
    <property type="project" value="UniProtKB-KW"/>
</dbReference>
<feature type="binding site" evidence="4">
    <location>
        <position position="94"/>
    </location>
    <ligand>
        <name>a divalent metal cation</name>
        <dbReference type="ChEBI" id="CHEBI:60240"/>
        <label>1</label>
    </ligand>
</feature>
<dbReference type="SUPFAM" id="SSF51556">
    <property type="entry name" value="Metallo-dependent hydrolases"/>
    <property type="match status" value="1"/>
</dbReference>
<evidence type="ECO:0000256" key="3">
    <source>
        <dbReference type="ARBA" id="ARBA00022801"/>
    </source>
</evidence>
<organism evidence="5 6">
    <name type="scientific">Pseudoalteromonas luteoviolacea DSM 6061</name>
    <dbReference type="NCBI Taxonomy" id="1365250"/>
    <lineage>
        <taxon>Bacteria</taxon>
        <taxon>Pseudomonadati</taxon>
        <taxon>Pseudomonadota</taxon>
        <taxon>Gammaproteobacteria</taxon>
        <taxon>Alteromonadales</taxon>
        <taxon>Pseudoalteromonadaceae</taxon>
        <taxon>Pseudoalteromonas</taxon>
    </lineage>
</organism>
<dbReference type="PROSITE" id="PS01091">
    <property type="entry name" value="TATD_3"/>
    <property type="match status" value="1"/>
</dbReference>
<dbReference type="Gene3D" id="3.20.20.140">
    <property type="entry name" value="Metal-dependent hydrolases"/>
    <property type="match status" value="1"/>
</dbReference>
<dbReference type="PATRIC" id="fig|1365250.3.peg.1436"/>
<dbReference type="PIRSF" id="PIRSF005902">
    <property type="entry name" value="DNase_TatD"/>
    <property type="match status" value="1"/>
</dbReference>
<evidence type="ECO:0000256" key="4">
    <source>
        <dbReference type="PIRSR" id="PIRSR005902-1"/>
    </source>
</evidence>
<dbReference type="GO" id="GO:0016788">
    <property type="term" value="F:hydrolase activity, acting on ester bonds"/>
    <property type="evidence" value="ECO:0007669"/>
    <property type="project" value="InterPro"/>
</dbReference>
<keyword evidence="2 4" id="KW-0479">Metal-binding</keyword>
<dbReference type="Pfam" id="PF01026">
    <property type="entry name" value="TatD_DNase"/>
    <property type="match status" value="1"/>
</dbReference>
<keyword evidence="3" id="KW-0378">Hydrolase</keyword>
<reference evidence="5 6" key="1">
    <citation type="submission" date="2013-07" db="EMBL/GenBank/DDBJ databases">
        <title>Comparative Genomic and Metabolomic Analysis of Twelve Strains of Pseudoalteromonas luteoviolacea.</title>
        <authorList>
            <person name="Vynne N.G."/>
            <person name="Mansson M."/>
            <person name="Gram L."/>
        </authorList>
    </citation>
    <scope>NUCLEOTIDE SEQUENCE [LARGE SCALE GENOMIC DNA]</scope>
    <source>
        <strain evidence="5 6">DSM 6061</strain>
    </source>
</reference>
<dbReference type="CDD" id="cd01310">
    <property type="entry name" value="TatD_DNAse"/>
    <property type="match status" value="1"/>
</dbReference>
<dbReference type="AlphaFoldDB" id="A0A166XPE9"/>
<evidence type="ECO:0000313" key="6">
    <source>
        <dbReference type="Proteomes" id="UP000076643"/>
    </source>
</evidence>
<dbReference type="InterPro" id="IPR001130">
    <property type="entry name" value="TatD-like"/>
</dbReference>
<dbReference type="FunFam" id="3.20.20.140:FF:000005">
    <property type="entry name" value="TatD family hydrolase"/>
    <property type="match status" value="1"/>
</dbReference>
<dbReference type="EMBL" id="AUYB01000093">
    <property type="protein sequence ID" value="KZN40658.1"/>
    <property type="molecule type" value="Genomic_DNA"/>
</dbReference>
<name>A0A166XPE9_9GAMM</name>
<proteinExistence type="inferred from homology"/>
<feature type="binding site" evidence="4">
    <location>
        <position position="130"/>
    </location>
    <ligand>
        <name>a divalent metal cation</name>
        <dbReference type="ChEBI" id="CHEBI:60240"/>
        <label>2</label>
    </ligand>
</feature>
<dbReference type="InterPro" id="IPR032466">
    <property type="entry name" value="Metal_Hydrolase"/>
</dbReference>
<dbReference type="InterPro" id="IPR018228">
    <property type="entry name" value="DNase_TatD-rel_CS"/>
</dbReference>
<evidence type="ECO:0000256" key="1">
    <source>
        <dbReference type="ARBA" id="ARBA00009275"/>
    </source>
</evidence>
<comment type="caution">
    <text evidence="5">The sequence shown here is derived from an EMBL/GenBank/DDBJ whole genome shotgun (WGS) entry which is preliminary data.</text>
</comment>
<evidence type="ECO:0000313" key="5">
    <source>
        <dbReference type="EMBL" id="KZN40658.1"/>
    </source>
</evidence>